<feature type="coiled-coil region" evidence="8">
    <location>
        <begin position="188"/>
        <end position="215"/>
    </location>
</feature>
<evidence type="ECO:0000256" key="4">
    <source>
        <dbReference type="ARBA" id="ARBA00022741"/>
    </source>
</evidence>
<feature type="domain" description="Tyrosine-protein kinase G-rich" evidence="11">
    <location>
        <begin position="366"/>
        <end position="440"/>
    </location>
</feature>
<keyword evidence="8" id="KW-0175">Coiled coil</keyword>
<dbReference type="Gene3D" id="3.40.50.300">
    <property type="entry name" value="P-loop containing nucleotide triphosphate hydrolases"/>
    <property type="match status" value="1"/>
</dbReference>
<evidence type="ECO:0000256" key="3">
    <source>
        <dbReference type="ARBA" id="ARBA00022692"/>
    </source>
</evidence>
<gene>
    <name evidence="12" type="ORF">GCM10011274_36360</name>
</gene>
<keyword evidence="7 9" id="KW-0472">Membrane</keyword>
<evidence type="ECO:0000256" key="2">
    <source>
        <dbReference type="ARBA" id="ARBA00022475"/>
    </source>
</evidence>
<evidence type="ECO:0000256" key="5">
    <source>
        <dbReference type="ARBA" id="ARBA00022840"/>
    </source>
</evidence>
<sequence length="710" mass="80072">MTMENNREFTIKQERSLDIFDILTFFWRKKYRIIITAALMASLGAYYVLHLPKMYVASSILLLSAKDSGLTLPTSLSSITSGEDSRQDTYIEFMRSRQFVQTVVEDLALYNLHEYQQVGEGHFVSEKDYATDKLLKRFSVTKLSNTDMLKITVESSTPSSAAEIANHIGPAFFAYYALMNRQKADSKSQWLNNQLNELKTSLSESEERLLAFLRNNELVDVASQVDLAKSEIAGLIEQKIQLDRAVAESNGNMLQLATISGGLQDYLQIPAIQSNPLIRDLRIRRGQQQLLMDGIAKRYLHKHPKYIAAKAGLEAIDSEFSMLINQLVNGLRSNNQTLKTRQHEILGQIQQTKVRHANLGKHSMQISRMQREIESTQHLYEMFLSRLQETEILKDLDDRNDFAIVDSASEPTFPAKPRVVMGIALAIIFSSVFSFGFWLILHLISDKYTRFKSILSNVDVPILSLVPRIKRKKGLKNKPLALSLQSEGERNFQYFEAIRSLRTGVLVKNNQRKNAVIAVTSIGEQDGKSEISSSLADSFSRMEKTLLIDVDLRQPAIGPMFDIDPKLPGLTSFLGKKSSFTQCIHSVHSSPLMLMPSGPIPTDPLAYISKPRFAAFLHKLRNYYERVVIETPPINTVSDAIAVGKFVDGVIIVCDVEKNESADLLLALQRVHEAELPVLGVVFNRVKDLRSSMHKRQSMVTRVKRAMGLG</sequence>
<keyword evidence="4" id="KW-0547">Nucleotide-binding</keyword>
<keyword evidence="5" id="KW-0067">ATP-binding</keyword>
<dbReference type="InterPro" id="IPR005702">
    <property type="entry name" value="Wzc-like_C"/>
</dbReference>
<dbReference type="InterPro" id="IPR050445">
    <property type="entry name" value="Bact_polysacc_biosynth/exp"/>
</dbReference>
<dbReference type="GO" id="GO:0004713">
    <property type="term" value="F:protein tyrosine kinase activity"/>
    <property type="evidence" value="ECO:0007669"/>
    <property type="project" value="TreeGrafter"/>
</dbReference>
<evidence type="ECO:0000256" key="9">
    <source>
        <dbReference type="SAM" id="Phobius"/>
    </source>
</evidence>
<reference evidence="12" key="2">
    <citation type="submission" date="2020-09" db="EMBL/GenBank/DDBJ databases">
        <authorList>
            <person name="Sun Q."/>
            <person name="Kim S."/>
        </authorList>
    </citation>
    <scope>NUCLEOTIDE SEQUENCE</scope>
    <source>
        <strain evidence="12">KCTC 32337</strain>
    </source>
</reference>
<feature type="transmembrane region" description="Helical" evidence="9">
    <location>
        <begin position="419"/>
        <end position="444"/>
    </location>
</feature>
<keyword evidence="3 9" id="KW-0812">Transmembrane</keyword>
<accession>A0A8H9ICC9</accession>
<dbReference type="PANTHER" id="PTHR32309:SF13">
    <property type="entry name" value="FERRIC ENTEROBACTIN TRANSPORT PROTEIN FEPE"/>
    <property type="match status" value="1"/>
</dbReference>
<keyword evidence="6 9" id="KW-1133">Transmembrane helix</keyword>
<dbReference type="GO" id="GO:0005524">
    <property type="term" value="F:ATP binding"/>
    <property type="evidence" value="ECO:0007669"/>
    <property type="project" value="UniProtKB-KW"/>
</dbReference>
<dbReference type="InterPro" id="IPR032807">
    <property type="entry name" value="GNVR"/>
</dbReference>
<evidence type="ECO:0000256" key="1">
    <source>
        <dbReference type="ARBA" id="ARBA00004651"/>
    </source>
</evidence>
<dbReference type="AlphaFoldDB" id="A0A8H9ICC9"/>
<evidence type="ECO:0000259" key="10">
    <source>
        <dbReference type="Pfam" id="PF02706"/>
    </source>
</evidence>
<evidence type="ECO:0000256" key="7">
    <source>
        <dbReference type="ARBA" id="ARBA00023136"/>
    </source>
</evidence>
<evidence type="ECO:0000313" key="13">
    <source>
        <dbReference type="Proteomes" id="UP000622604"/>
    </source>
</evidence>
<comment type="subcellular location">
    <subcellularLocation>
        <location evidence="1">Cell membrane</location>
        <topology evidence="1">Multi-pass membrane protein</topology>
    </subcellularLocation>
</comment>
<reference evidence="12" key="1">
    <citation type="journal article" date="2014" name="Int. J. Syst. Evol. Microbiol.">
        <title>Complete genome sequence of Corynebacterium casei LMG S-19264T (=DSM 44701T), isolated from a smear-ripened cheese.</title>
        <authorList>
            <consortium name="US DOE Joint Genome Institute (JGI-PGF)"/>
            <person name="Walter F."/>
            <person name="Albersmeier A."/>
            <person name="Kalinowski J."/>
            <person name="Ruckert C."/>
        </authorList>
    </citation>
    <scope>NUCLEOTIDE SEQUENCE</scope>
    <source>
        <strain evidence="12">KCTC 32337</strain>
    </source>
</reference>
<dbReference type="Pfam" id="PF13807">
    <property type="entry name" value="GNVR"/>
    <property type="match status" value="1"/>
</dbReference>
<comment type="caution">
    <text evidence="12">The sequence shown here is derived from an EMBL/GenBank/DDBJ whole genome shotgun (WGS) entry which is preliminary data.</text>
</comment>
<dbReference type="PANTHER" id="PTHR32309">
    <property type="entry name" value="TYROSINE-PROTEIN KINASE"/>
    <property type="match status" value="1"/>
</dbReference>
<dbReference type="Proteomes" id="UP000622604">
    <property type="component" value="Unassembled WGS sequence"/>
</dbReference>
<name>A0A8H9ICC9_9ALTE</name>
<dbReference type="NCBIfam" id="TIGR01007">
    <property type="entry name" value="eps_fam"/>
    <property type="match status" value="1"/>
</dbReference>
<dbReference type="CDD" id="cd05387">
    <property type="entry name" value="BY-kinase"/>
    <property type="match status" value="1"/>
</dbReference>
<feature type="domain" description="Polysaccharide chain length determinant N-terminal" evidence="10">
    <location>
        <begin position="16"/>
        <end position="107"/>
    </location>
</feature>
<evidence type="ECO:0000259" key="11">
    <source>
        <dbReference type="Pfam" id="PF13807"/>
    </source>
</evidence>
<organism evidence="12 13">
    <name type="scientific">Paraglaciecola chathamensis</name>
    <dbReference type="NCBI Taxonomy" id="368405"/>
    <lineage>
        <taxon>Bacteria</taxon>
        <taxon>Pseudomonadati</taxon>
        <taxon>Pseudomonadota</taxon>
        <taxon>Gammaproteobacteria</taxon>
        <taxon>Alteromonadales</taxon>
        <taxon>Alteromonadaceae</taxon>
        <taxon>Paraglaciecola</taxon>
    </lineage>
</organism>
<evidence type="ECO:0000313" key="12">
    <source>
        <dbReference type="EMBL" id="GGZ74908.1"/>
    </source>
</evidence>
<keyword evidence="2" id="KW-1003">Cell membrane</keyword>
<dbReference type="InterPro" id="IPR027417">
    <property type="entry name" value="P-loop_NTPase"/>
</dbReference>
<evidence type="ECO:0000256" key="6">
    <source>
        <dbReference type="ARBA" id="ARBA00022989"/>
    </source>
</evidence>
<dbReference type="Pfam" id="PF02706">
    <property type="entry name" value="Wzz"/>
    <property type="match status" value="1"/>
</dbReference>
<dbReference type="InterPro" id="IPR003856">
    <property type="entry name" value="LPS_length_determ_N"/>
</dbReference>
<dbReference type="SUPFAM" id="SSF52540">
    <property type="entry name" value="P-loop containing nucleoside triphosphate hydrolases"/>
    <property type="match status" value="1"/>
</dbReference>
<evidence type="ECO:0000256" key="8">
    <source>
        <dbReference type="SAM" id="Coils"/>
    </source>
</evidence>
<dbReference type="GO" id="GO:0005886">
    <property type="term" value="C:plasma membrane"/>
    <property type="evidence" value="ECO:0007669"/>
    <property type="project" value="UniProtKB-SubCell"/>
</dbReference>
<proteinExistence type="predicted"/>
<dbReference type="EMBL" id="BMZC01000012">
    <property type="protein sequence ID" value="GGZ74908.1"/>
    <property type="molecule type" value="Genomic_DNA"/>
</dbReference>
<feature type="transmembrane region" description="Helical" evidence="9">
    <location>
        <begin position="31"/>
        <end position="49"/>
    </location>
</feature>
<protein>
    <submittedName>
        <fullName evidence="12">Chain-length determining protein</fullName>
    </submittedName>
</protein>